<dbReference type="PANTHER" id="PTHR31499">
    <property type="entry name" value="MYB FAMILY TRANSCRIPTION FACTOR PHL11"/>
    <property type="match status" value="1"/>
</dbReference>
<comment type="caution">
    <text evidence="9">The sequence shown here is derived from an EMBL/GenBank/DDBJ whole genome shotgun (WGS) entry which is preliminary data.</text>
</comment>
<feature type="region of interest" description="Disordered" evidence="7">
    <location>
        <begin position="364"/>
        <end position="417"/>
    </location>
</feature>
<dbReference type="PROSITE" id="PS51294">
    <property type="entry name" value="HTH_MYB"/>
    <property type="match status" value="1"/>
</dbReference>
<dbReference type="NCBIfam" id="TIGR01557">
    <property type="entry name" value="myb_SHAQKYF"/>
    <property type="match status" value="1"/>
</dbReference>
<evidence type="ECO:0000256" key="1">
    <source>
        <dbReference type="ARBA" id="ARBA00004123"/>
    </source>
</evidence>
<dbReference type="Pfam" id="PF14379">
    <property type="entry name" value="Myb_CC_LHEQLE"/>
    <property type="match status" value="1"/>
</dbReference>
<sequence>MTLANDFGYSTAMSSSFSALHHTSVEDRYRKLPNSFWDSSGQELMNMNNPVPCQVGNSGGYLFASPSGFCNVSAVSNHGRNSQTQPPVATMPSERLAMQDFPLEAQSSSLINHNHHQEFVDPLEDFFDFSDQVPVTDPQAECSGVIVVSSVEPHSKSEWQNWADQLISADDGLEPNWSELLGDSSSHNLNSQIPTPFPEVPRQEINANQQQQQMVLSEEQINGRNSSSCAAATSKQRMRWTPELHEAFVEAVNQLGGSERATPKAVLKLLNNPGLTIYHVKSHLQKYRTARYKPETSEATGEPQEKKMTSIEDMKSFDMKTSVEITQALRLQMEVQKRLHEQLEIQRTLQLQIEKQGRQLQMMFEKQQKLQEDKSSPSEPSPKQCNTTDVEPSPGSETQRGDQTESASASRKRGRED</sequence>
<dbReference type="GO" id="GO:0003700">
    <property type="term" value="F:DNA-binding transcription factor activity"/>
    <property type="evidence" value="ECO:0007669"/>
    <property type="project" value="InterPro"/>
</dbReference>
<evidence type="ECO:0000256" key="5">
    <source>
        <dbReference type="ARBA" id="ARBA00023163"/>
    </source>
</evidence>
<keyword evidence="3" id="KW-0805">Transcription regulation</keyword>
<evidence type="ECO:0000313" key="9">
    <source>
        <dbReference type="EMBL" id="CAA7025998.1"/>
    </source>
</evidence>
<comment type="similarity">
    <text evidence="2">Belongs to the MYB-CC family.</text>
</comment>
<dbReference type="InterPro" id="IPR046955">
    <property type="entry name" value="PHR1-like"/>
</dbReference>
<dbReference type="InterPro" id="IPR009057">
    <property type="entry name" value="Homeodomain-like_sf"/>
</dbReference>
<dbReference type="OrthoDB" id="551907at2759"/>
<dbReference type="InterPro" id="IPR017930">
    <property type="entry name" value="Myb_dom"/>
</dbReference>
<dbReference type="AlphaFoldDB" id="A0A6D2IEI2"/>
<feature type="compositionally biased region" description="Basic and acidic residues" evidence="7">
    <location>
        <begin position="366"/>
        <end position="376"/>
    </location>
</feature>
<dbReference type="Pfam" id="PF00249">
    <property type="entry name" value="Myb_DNA-binding"/>
    <property type="match status" value="1"/>
</dbReference>
<keyword evidence="4" id="KW-0175">Coiled coil</keyword>
<organism evidence="9 10">
    <name type="scientific">Microthlaspi erraticum</name>
    <dbReference type="NCBI Taxonomy" id="1685480"/>
    <lineage>
        <taxon>Eukaryota</taxon>
        <taxon>Viridiplantae</taxon>
        <taxon>Streptophyta</taxon>
        <taxon>Embryophyta</taxon>
        <taxon>Tracheophyta</taxon>
        <taxon>Spermatophyta</taxon>
        <taxon>Magnoliopsida</taxon>
        <taxon>eudicotyledons</taxon>
        <taxon>Gunneridae</taxon>
        <taxon>Pentapetalae</taxon>
        <taxon>rosids</taxon>
        <taxon>malvids</taxon>
        <taxon>Brassicales</taxon>
        <taxon>Brassicaceae</taxon>
        <taxon>Coluteocarpeae</taxon>
        <taxon>Microthlaspi</taxon>
    </lineage>
</organism>
<gene>
    <name evidence="9" type="ORF">MERR_LOCUS13233</name>
</gene>
<evidence type="ECO:0000256" key="6">
    <source>
        <dbReference type="ARBA" id="ARBA00023242"/>
    </source>
</evidence>
<accession>A0A6D2IEI2</accession>
<feature type="region of interest" description="Disordered" evidence="7">
    <location>
        <begin position="290"/>
        <end position="312"/>
    </location>
</feature>
<name>A0A6D2IEI2_9BRAS</name>
<evidence type="ECO:0000259" key="8">
    <source>
        <dbReference type="PROSITE" id="PS51294"/>
    </source>
</evidence>
<evidence type="ECO:0000256" key="7">
    <source>
        <dbReference type="SAM" id="MobiDB-lite"/>
    </source>
</evidence>
<dbReference type="GO" id="GO:0003677">
    <property type="term" value="F:DNA binding"/>
    <property type="evidence" value="ECO:0007669"/>
    <property type="project" value="InterPro"/>
</dbReference>
<evidence type="ECO:0000256" key="2">
    <source>
        <dbReference type="ARBA" id="ARBA00006783"/>
    </source>
</evidence>
<dbReference type="InterPro" id="IPR001005">
    <property type="entry name" value="SANT/Myb"/>
</dbReference>
<evidence type="ECO:0000313" key="10">
    <source>
        <dbReference type="Proteomes" id="UP000467841"/>
    </source>
</evidence>
<comment type="subcellular location">
    <subcellularLocation>
        <location evidence="1">Nucleus</location>
    </subcellularLocation>
</comment>
<protein>
    <recommendedName>
        <fullName evidence="8">HTH myb-type domain-containing protein</fullName>
    </recommendedName>
</protein>
<keyword evidence="5" id="KW-0804">Transcription</keyword>
<dbReference type="Gene3D" id="1.10.10.60">
    <property type="entry name" value="Homeodomain-like"/>
    <property type="match status" value="1"/>
</dbReference>
<proteinExistence type="inferred from homology"/>
<dbReference type="SUPFAM" id="SSF46689">
    <property type="entry name" value="Homeodomain-like"/>
    <property type="match status" value="1"/>
</dbReference>
<dbReference type="InterPro" id="IPR025756">
    <property type="entry name" value="Myb_CC_LHEQLE"/>
</dbReference>
<dbReference type="InterPro" id="IPR006447">
    <property type="entry name" value="Myb_dom_plants"/>
</dbReference>
<dbReference type="PANTHER" id="PTHR31499:SF80">
    <property type="entry name" value="HTH MYB-TYPE DOMAIN-CONTAINING PROTEIN"/>
    <property type="match status" value="1"/>
</dbReference>
<feature type="compositionally biased region" description="Basic and acidic residues" evidence="7">
    <location>
        <begin position="303"/>
        <end position="312"/>
    </location>
</feature>
<dbReference type="GO" id="GO:0005634">
    <property type="term" value="C:nucleus"/>
    <property type="evidence" value="ECO:0007669"/>
    <property type="project" value="UniProtKB-SubCell"/>
</dbReference>
<keyword evidence="6" id="KW-0539">Nucleus</keyword>
<keyword evidence="10" id="KW-1185">Reference proteome</keyword>
<reference evidence="9" key="1">
    <citation type="submission" date="2020-01" db="EMBL/GenBank/DDBJ databases">
        <authorList>
            <person name="Mishra B."/>
        </authorList>
    </citation>
    <scope>NUCLEOTIDE SEQUENCE [LARGE SCALE GENOMIC DNA]</scope>
</reference>
<dbReference type="Proteomes" id="UP000467841">
    <property type="component" value="Unassembled WGS sequence"/>
</dbReference>
<dbReference type="EMBL" id="CACVBM020001047">
    <property type="protein sequence ID" value="CAA7025998.1"/>
    <property type="molecule type" value="Genomic_DNA"/>
</dbReference>
<feature type="compositionally biased region" description="Polar residues" evidence="7">
    <location>
        <begin position="383"/>
        <end position="398"/>
    </location>
</feature>
<dbReference type="FunFam" id="1.10.10.60:FF:000002">
    <property type="entry name" value="Myb family transcription factor"/>
    <property type="match status" value="1"/>
</dbReference>
<feature type="domain" description="HTH myb-type" evidence="8">
    <location>
        <begin position="232"/>
        <end position="292"/>
    </location>
</feature>
<evidence type="ECO:0000256" key="4">
    <source>
        <dbReference type="ARBA" id="ARBA00023054"/>
    </source>
</evidence>
<evidence type="ECO:0000256" key="3">
    <source>
        <dbReference type="ARBA" id="ARBA00023015"/>
    </source>
</evidence>